<reference evidence="1" key="2">
    <citation type="journal article" date="2015" name="Fish Shellfish Immunol.">
        <title>Early steps in the European eel (Anguilla anguilla)-Vibrio vulnificus interaction in the gills: Role of the RtxA13 toxin.</title>
        <authorList>
            <person name="Callol A."/>
            <person name="Pajuelo D."/>
            <person name="Ebbesson L."/>
            <person name="Teles M."/>
            <person name="MacKenzie S."/>
            <person name="Amaro C."/>
        </authorList>
    </citation>
    <scope>NUCLEOTIDE SEQUENCE</scope>
</reference>
<accession>A0A0E9QH11</accession>
<proteinExistence type="predicted"/>
<dbReference type="EMBL" id="GBXM01093184">
    <property type="protein sequence ID" value="JAH15393.1"/>
    <property type="molecule type" value="Transcribed_RNA"/>
</dbReference>
<organism evidence="1">
    <name type="scientific">Anguilla anguilla</name>
    <name type="common">European freshwater eel</name>
    <name type="synonym">Muraena anguilla</name>
    <dbReference type="NCBI Taxonomy" id="7936"/>
    <lineage>
        <taxon>Eukaryota</taxon>
        <taxon>Metazoa</taxon>
        <taxon>Chordata</taxon>
        <taxon>Craniata</taxon>
        <taxon>Vertebrata</taxon>
        <taxon>Euteleostomi</taxon>
        <taxon>Actinopterygii</taxon>
        <taxon>Neopterygii</taxon>
        <taxon>Teleostei</taxon>
        <taxon>Anguilliformes</taxon>
        <taxon>Anguillidae</taxon>
        <taxon>Anguilla</taxon>
    </lineage>
</organism>
<evidence type="ECO:0000313" key="1">
    <source>
        <dbReference type="EMBL" id="JAH15393.1"/>
    </source>
</evidence>
<protein>
    <submittedName>
        <fullName evidence="1">Uncharacterized protein</fullName>
    </submittedName>
</protein>
<dbReference type="AlphaFoldDB" id="A0A0E9QH11"/>
<sequence>MELLPISSPVRLHITPNYAPIWPPFSLFMHRLSSTIQYCIQR</sequence>
<name>A0A0E9QH11_ANGAN</name>
<reference evidence="1" key="1">
    <citation type="submission" date="2014-11" db="EMBL/GenBank/DDBJ databases">
        <authorList>
            <person name="Amaro Gonzalez C."/>
        </authorList>
    </citation>
    <scope>NUCLEOTIDE SEQUENCE</scope>
</reference>